<protein>
    <submittedName>
        <fullName evidence="2">Nuclear transport factor 2 family protein</fullName>
    </submittedName>
</protein>
<name>A0ABV5Q8U3_9ACTN</name>
<reference evidence="2 3" key="1">
    <citation type="submission" date="2024-09" db="EMBL/GenBank/DDBJ databases">
        <authorList>
            <person name="Sun Q."/>
            <person name="Mori K."/>
        </authorList>
    </citation>
    <scope>NUCLEOTIDE SEQUENCE [LARGE SCALE GENOMIC DNA]</scope>
    <source>
        <strain evidence="2 3">JCM 3323</strain>
    </source>
</reference>
<keyword evidence="3" id="KW-1185">Reference proteome</keyword>
<dbReference type="Proteomes" id="UP001589646">
    <property type="component" value="Unassembled WGS sequence"/>
</dbReference>
<proteinExistence type="predicted"/>
<comment type="caution">
    <text evidence="2">The sequence shown here is derived from an EMBL/GenBank/DDBJ whole genome shotgun (WGS) entry which is preliminary data.</text>
</comment>
<sequence length="128" mass="14155">MSARTTSDVIDRFNHAFIHHDADVLTDLVGEDCVMEAVQPAPSGERVVGREACLAWWRALVEDRTTQFEPQEVIVAGERATICWHYRYGDGATDWVSGVNVMRVRDGLITEAFGFSKTAGVPLATENS</sequence>
<evidence type="ECO:0000313" key="2">
    <source>
        <dbReference type="EMBL" id="MFB9531759.1"/>
    </source>
</evidence>
<dbReference type="Pfam" id="PF12680">
    <property type="entry name" value="SnoaL_2"/>
    <property type="match status" value="1"/>
</dbReference>
<evidence type="ECO:0000313" key="3">
    <source>
        <dbReference type="Proteomes" id="UP001589646"/>
    </source>
</evidence>
<feature type="domain" description="SnoaL-like" evidence="1">
    <location>
        <begin position="11"/>
        <end position="111"/>
    </location>
</feature>
<dbReference type="RefSeq" id="WP_346120381.1">
    <property type="nucleotide sequence ID" value="NZ_BAAAXC010000011.1"/>
</dbReference>
<dbReference type="EMBL" id="JBHMCE010000011">
    <property type="protein sequence ID" value="MFB9531759.1"/>
    <property type="molecule type" value="Genomic_DNA"/>
</dbReference>
<accession>A0ABV5Q8U3</accession>
<gene>
    <name evidence="2" type="ORF">ACFFRN_34600</name>
</gene>
<dbReference type="Gene3D" id="3.10.450.50">
    <property type="match status" value="1"/>
</dbReference>
<dbReference type="SUPFAM" id="SSF54427">
    <property type="entry name" value="NTF2-like"/>
    <property type="match status" value="1"/>
</dbReference>
<evidence type="ECO:0000259" key="1">
    <source>
        <dbReference type="Pfam" id="PF12680"/>
    </source>
</evidence>
<dbReference type="InterPro" id="IPR032710">
    <property type="entry name" value="NTF2-like_dom_sf"/>
</dbReference>
<dbReference type="InterPro" id="IPR037401">
    <property type="entry name" value="SnoaL-like"/>
</dbReference>
<organism evidence="2 3">
    <name type="scientific">Nonomuraea roseola</name>
    <dbReference type="NCBI Taxonomy" id="46179"/>
    <lineage>
        <taxon>Bacteria</taxon>
        <taxon>Bacillati</taxon>
        <taxon>Actinomycetota</taxon>
        <taxon>Actinomycetes</taxon>
        <taxon>Streptosporangiales</taxon>
        <taxon>Streptosporangiaceae</taxon>
        <taxon>Nonomuraea</taxon>
    </lineage>
</organism>